<comment type="subcellular location">
    <subcellularLocation>
        <location evidence="1">Membrane</location>
        <topology evidence="1">Multi-pass membrane protein</topology>
    </subcellularLocation>
</comment>
<keyword evidence="10" id="KW-1185">Reference proteome</keyword>
<evidence type="ECO:0000313" key="10">
    <source>
        <dbReference type="Proteomes" id="UP000777438"/>
    </source>
</evidence>
<keyword evidence="4 7" id="KW-0472">Membrane</keyword>
<evidence type="ECO:0000259" key="8">
    <source>
        <dbReference type="Pfam" id="PF20684"/>
    </source>
</evidence>
<dbReference type="OrthoDB" id="5429740at2759"/>
<comment type="caution">
    <text evidence="9">The sequence shown here is derived from an EMBL/GenBank/DDBJ whole genome shotgun (WGS) entry which is preliminary data.</text>
</comment>
<dbReference type="PANTHER" id="PTHR33048:SF155">
    <property type="entry name" value="INTEGRAL MEMBRANE PROTEIN"/>
    <property type="match status" value="1"/>
</dbReference>
<feature type="transmembrane region" description="Helical" evidence="7">
    <location>
        <begin position="253"/>
        <end position="275"/>
    </location>
</feature>
<gene>
    <name evidence="9" type="ORF">B0T10DRAFT_75666</name>
</gene>
<name>A0A9P8W1S8_9HYPO</name>
<evidence type="ECO:0000256" key="1">
    <source>
        <dbReference type="ARBA" id="ARBA00004141"/>
    </source>
</evidence>
<evidence type="ECO:0000256" key="5">
    <source>
        <dbReference type="ARBA" id="ARBA00038359"/>
    </source>
</evidence>
<feature type="transmembrane region" description="Helical" evidence="7">
    <location>
        <begin position="128"/>
        <end position="149"/>
    </location>
</feature>
<evidence type="ECO:0000256" key="3">
    <source>
        <dbReference type="ARBA" id="ARBA00022989"/>
    </source>
</evidence>
<feature type="transmembrane region" description="Helical" evidence="7">
    <location>
        <begin position="95"/>
        <end position="116"/>
    </location>
</feature>
<keyword evidence="2 7" id="KW-0812">Transmembrane</keyword>
<comment type="similarity">
    <text evidence="5">Belongs to the SAT4 family.</text>
</comment>
<dbReference type="InterPro" id="IPR052337">
    <property type="entry name" value="SAT4-like"/>
</dbReference>
<feature type="transmembrane region" description="Helical" evidence="7">
    <location>
        <begin position="54"/>
        <end position="75"/>
    </location>
</feature>
<feature type="domain" description="Rhodopsin" evidence="8">
    <location>
        <begin position="42"/>
        <end position="276"/>
    </location>
</feature>
<evidence type="ECO:0000256" key="6">
    <source>
        <dbReference type="SAM" id="MobiDB-lite"/>
    </source>
</evidence>
<feature type="region of interest" description="Disordered" evidence="6">
    <location>
        <begin position="285"/>
        <end position="307"/>
    </location>
</feature>
<feature type="transmembrane region" description="Helical" evidence="7">
    <location>
        <begin position="182"/>
        <end position="200"/>
    </location>
</feature>
<keyword evidence="3 7" id="KW-1133">Transmembrane helix</keyword>
<dbReference type="InterPro" id="IPR049326">
    <property type="entry name" value="Rhodopsin_dom_fungi"/>
</dbReference>
<sequence length="362" mass="39449">MALWEAEDYGTMADKACWALFAVTSFVVALRVFCRVRFGHGQRGGLGADDAITIFCVVITFVTCIIVTIGSHYGLGRHMETLSPQDRVMALKYNVIISSILIWVFSLPKFAIISILKRILDYGLKTTILFWGLALTSQATILATSVWWFKQCDPVEYGWDKSIKGTCADVSILADLGYLSSAYSAFLDVFFALYPVPFIMKLNMPRKSRLAVSVALGLSILASVVSIYKLAIFGSVFVVLAQDPTYPVPFLDILGVSEGCILIICASLPTLGPLFRLARGKLPSTEGSRGRSGHLGHSGQHPSVGGSTRWNNFRGHQLDDPENGLTPMGSSVDDIPLVSPREASTSTSIHKTVEFGVGIEKR</sequence>
<dbReference type="GO" id="GO:0016020">
    <property type="term" value="C:membrane"/>
    <property type="evidence" value="ECO:0007669"/>
    <property type="project" value="UniProtKB-SubCell"/>
</dbReference>
<evidence type="ECO:0000256" key="2">
    <source>
        <dbReference type="ARBA" id="ARBA00022692"/>
    </source>
</evidence>
<dbReference type="PANTHER" id="PTHR33048">
    <property type="entry name" value="PTH11-LIKE INTEGRAL MEMBRANE PROTEIN (AFU_ORTHOLOGUE AFUA_5G11245)"/>
    <property type="match status" value="1"/>
</dbReference>
<dbReference type="AlphaFoldDB" id="A0A9P8W1S8"/>
<feature type="transmembrane region" description="Helical" evidence="7">
    <location>
        <begin position="212"/>
        <end position="241"/>
    </location>
</feature>
<reference evidence="9 10" key="1">
    <citation type="journal article" date="2021" name="Nat. Commun.">
        <title>Genetic determinants of endophytism in the Arabidopsis root mycobiome.</title>
        <authorList>
            <person name="Mesny F."/>
            <person name="Miyauchi S."/>
            <person name="Thiergart T."/>
            <person name="Pickel B."/>
            <person name="Atanasova L."/>
            <person name="Karlsson M."/>
            <person name="Huettel B."/>
            <person name="Barry K.W."/>
            <person name="Haridas S."/>
            <person name="Chen C."/>
            <person name="Bauer D."/>
            <person name="Andreopoulos W."/>
            <person name="Pangilinan J."/>
            <person name="LaButti K."/>
            <person name="Riley R."/>
            <person name="Lipzen A."/>
            <person name="Clum A."/>
            <person name="Drula E."/>
            <person name="Henrissat B."/>
            <person name="Kohler A."/>
            <person name="Grigoriev I.V."/>
            <person name="Martin F.M."/>
            <person name="Hacquard S."/>
        </authorList>
    </citation>
    <scope>NUCLEOTIDE SEQUENCE [LARGE SCALE GENOMIC DNA]</scope>
    <source>
        <strain evidence="9 10">MPI-CAGE-CH-0241</strain>
    </source>
</reference>
<evidence type="ECO:0000256" key="4">
    <source>
        <dbReference type="ARBA" id="ARBA00023136"/>
    </source>
</evidence>
<organism evidence="9 10">
    <name type="scientific">Thelonectria olida</name>
    <dbReference type="NCBI Taxonomy" id="1576542"/>
    <lineage>
        <taxon>Eukaryota</taxon>
        <taxon>Fungi</taxon>
        <taxon>Dikarya</taxon>
        <taxon>Ascomycota</taxon>
        <taxon>Pezizomycotina</taxon>
        <taxon>Sordariomycetes</taxon>
        <taxon>Hypocreomycetidae</taxon>
        <taxon>Hypocreales</taxon>
        <taxon>Nectriaceae</taxon>
        <taxon>Thelonectria</taxon>
    </lineage>
</organism>
<dbReference type="EMBL" id="JAGPYM010000015">
    <property type="protein sequence ID" value="KAH6886867.1"/>
    <property type="molecule type" value="Genomic_DNA"/>
</dbReference>
<evidence type="ECO:0000256" key="7">
    <source>
        <dbReference type="SAM" id="Phobius"/>
    </source>
</evidence>
<dbReference type="Proteomes" id="UP000777438">
    <property type="component" value="Unassembled WGS sequence"/>
</dbReference>
<feature type="transmembrane region" description="Helical" evidence="7">
    <location>
        <begin position="12"/>
        <end position="33"/>
    </location>
</feature>
<accession>A0A9P8W1S8</accession>
<dbReference type="Pfam" id="PF20684">
    <property type="entry name" value="Fung_rhodopsin"/>
    <property type="match status" value="1"/>
</dbReference>
<protein>
    <recommendedName>
        <fullName evidence="8">Rhodopsin domain-containing protein</fullName>
    </recommendedName>
</protein>
<proteinExistence type="inferred from homology"/>
<evidence type="ECO:0000313" key="9">
    <source>
        <dbReference type="EMBL" id="KAH6886867.1"/>
    </source>
</evidence>